<evidence type="ECO:0000313" key="1">
    <source>
        <dbReference type="EMBL" id="VDO75850.1"/>
    </source>
</evidence>
<protein>
    <submittedName>
        <fullName evidence="1">Uncharacterized protein</fullName>
    </submittedName>
</protein>
<reference evidence="1 2" key="1">
    <citation type="submission" date="2018-11" db="EMBL/GenBank/DDBJ databases">
        <authorList>
            <consortium name="Pathogen Informatics"/>
        </authorList>
    </citation>
    <scope>NUCLEOTIDE SEQUENCE [LARGE SCALE GENOMIC DNA]</scope>
    <source>
        <strain>Denwood</strain>
        <strain evidence="2">Zambia</strain>
    </source>
</reference>
<gene>
    <name evidence="1" type="ORF">SMTD_LOCUS1147</name>
</gene>
<name>A0A183NGB1_9TREM</name>
<keyword evidence="2" id="KW-1185">Reference proteome</keyword>
<accession>A0A183NGB1</accession>
<sequence>MLDDSVFDHRCLRTIANIADIQWQHHISNAEVQHRVLGHEDDIPIGVTILKYQLRWLGRVLRISFQRTPCRALFAYTDTCWKNLRGDQCMTWCCDTKENCTGLTSVGPSRLCDYDPRDGAT</sequence>
<dbReference type="Proteomes" id="UP000269396">
    <property type="component" value="Unassembled WGS sequence"/>
</dbReference>
<dbReference type="STRING" id="31246.A0A183NGB1"/>
<dbReference type="EMBL" id="UZAL01001201">
    <property type="protein sequence ID" value="VDO75850.1"/>
    <property type="molecule type" value="Genomic_DNA"/>
</dbReference>
<dbReference type="AlphaFoldDB" id="A0A183NGB1"/>
<proteinExistence type="predicted"/>
<organism evidence="1 2">
    <name type="scientific">Schistosoma mattheei</name>
    <dbReference type="NCBI Taxonomy" id="31246"/>
    <lineage>
        <taxon>Eukaryota</taxon>
        <taxon>Metazoa</taxon>
        <taxon>Spiralia</taxon>
        <taxon>Lophotrochozoa</taxon>
        <taxon>Platyhelminthes</taxon>
        <taxon>Trematoda</taxon>
        <taxon>Digenea</taxon>
        <taxon>Strigeidida</taxon>
        <taxon>Schistosomatoidea</taxon>
        <taxon>Schistosomatidae</taxon>
        <taxon>Schistosoma</taxon>
    </lineage>
</organism>
<evidence type="ECO:0000313" key="2">
    <source>
        <dbReference type="Proteomes" id="UP000269396"/>
    </source>
</evidence>